<evidence type="ECO:0000256" key="1">
    <source>
        <dbReference type="ARBA" id="ARBA00004571"/>
    </source>
</evidence>
<dbReference type="PANTHER" id="PTHR30069">
    <property type="entry name" value="TONB-DEPENDENT OUTER MEMBRANE RECEPTOR"/>
    <property type="match status" value="1"/>
</dbReference>
<keyword evidence="13" id="KW-1185">Reference proteome</keyword>
<evidence type="ECO:0000256" key="9">
    <source>
        <dbReference type="ARBA" id="ARBA00023237"/>
    </source>
</evidence>
<accession>A0AA48GKK5</accession>
<dbReference type="EMBL" id="AP027080">
    <property type="protein sequence ID" value="BDU71474.1"/>
    <property type="molecule type" value="Genomic_DNA"/>
</dbReference>
<dbReference type="Proteomes" id="UP001238179">
    <property type="component" value="Chromosome"/>
</dbReference>
<evidence type="ECO:0000313" key="12">
    <source>
        <dbReference type="EMBL" id="BDU71474.1"/>
    </source>
</evidence>
<evidence type="ECO:0000259" key="11">
    <source>
        <dbReference type="Pfam" id="PF00593"/>
    </source>
</evidence>
<keyword evidence="3" id="KW-1134">Transmembrane beta strand</keyword>
<dbReference type="GO" id="GO:0015344">
    <property type="term" value="F:siderophore uptake transmembrane transporter activity"/>
    <property type="evidence" value="ECO:0007669"/>
    <property type="project" value="TreeGrafter"/>
</dbReference>
<feature type="region of interest" description="Disordered" evidence="10">
    <location>
        <begin position="184"/>
        <end position="212"/>
    </location>
</feature>
<dbReference type="KEGG" id="msil:METEAL_06480"/>
<keyword evidence="8" id="KW-0675">Receptor</keyword>
<reference evidence="13" key="1">
    <citation type="journal article" date="2023" name="Int. J. Syst. Evol. Microbiol.">
        <title>Mesoterricola silvestris gen. nov., sp. nov., Mesoterricola sediminis sp. nov., Geothrix oryzae sp. nov., Geothrix edaphica sp. nov., Geothrix rubra sp. nov., and Geothrix limicola sp. nov., six novel members of Acidobacteriota isolated from soils.</title>
        <authorList>
            <person name="Itoh H."/>
            <person name="Sugisawa Y."/>
            <person name="Mise K."/>
            <person name="Xu Z."/>
            <person name="Kuniyasu M."/>
            <person name="Ushijima N."/>
            <person name="Kawano K."/>
            <person name="Kobayashi E."/>
            <person name="Shiratori Y."/>
            <person name="Masuda Y."/>
            <person name="Senoo K."/>
        </authorList>
    </citation>
    <scope>NUCLEOTIDE SEQUENCE [LARGE SCALE GENOMIC DNA]</scope>
    <source>
        <strain evidence="13">W79</strain>
    </source>
</reference>
<evidence type="ECO:0000256" key="4">
    <source>
        <dbReference type="ARBA" id="ARBA00022692"/>
    </source>
</evidence>
<dbReference type="InterPro" id="IPR000531">
    <property type="entry name" value="Beta-barrel_TonB"/>
</dbReference>
<dbReference type="Gene3D" id="2.40.170.20">
    <property type="entry name" value="TonB-dependent receptor, beta-barrel domain"/>
    <property type="match status" value="1"/>
</dbReference>
<dbReference type="AlphaFoldDB" id="A0AA48GKK5"/>
<name>A0AA48GKK5_9BACT</name>
<evidence type="ECO:0000256" key="10">
    <source>
        <dbReference type="SAM" id="MobiDB-lite"/>
    </source>
</evidence>
<keyword evidence="5" id="KW-0732">Signal</keyword>
<keyword evidence="7" id="KW-0472">Membrane</keyword>
<keyword evidence="2" id="KW-0813">Transport</keyword>
<dbReference type="PANTHER" id="PTHR30069:SF29">
    <property type="entry name" value="HEMOGLOBIN AND HEMOGLOBIN-HAPTOGLOBIN-BINDING PROTEIN 1-RELATED"/>
    <property type="match status" value="1"/>
</dbReference>
<evidence type="ECO:0000313" key="13">
    <source>
        <dbReference type="Proteomes" id="UP001238179"/>
    </source>
</evidence>
<dbReference type="InterPro" id="IPR039426">
    <property type="entry name" value="TonB-dep_rcpt-like"/>
</dbReference>
<feature type="domain" description="TonB-dependent receptor-like beta-barrel" evidence="11">
    <location>
        <begin position="179"/>
        <end position="532"/>
    </location>
</feature>
<evidence type="ECO:0000256" key="6">
    <source>
        <dbReference type="ARBA" id="ARBA00023077"/>
    </source>
</evidence>
<organism evidence="12 13">
    <name type="scientific">Mesoterricola silvestris</name>
    <dbReference type="NCBI Taxonomy" id="2927979"/>
    <lineage>
        <taxon>Bacteria</taxon>
        <taxon>Pseudomonadati</taxon>
        <taxon>Acidobacteriota</taxon>
        <taxon>Holophagae</taxon>
        <taxon>Holophagales</taxon>
        <taxon>Holophagaceae</taxon>
        <taxon>Mesoterricola</taxon>
    </lineage>
</organism>
<dbReference type="GO" id="GO:0044718">
    <property type="term" value="P:siderophore transmembrane transport"/>
    <property type="evidence" value="ECO:0007669"/>
    <property type="project" value="TreeGrafter"/>
</dbReference>
<dbReference type="GO" id="GO:0009279">
    <property type="term" value="C:cell outer membrane"/>
    <property type="evidence" value="ECO:0007669"/>
    <property type="project" value="UniProtKB-SubCell"/>
</dbReference>
<keyword evidence="4" id="KW-0812">Transmembrane</keyword>
<protein>
    <recommendedName>
        <fullName evidence="11">TonB-dependent receptor-like beta-barrel domain-containing protein</fullName>
    </recommendedName>
</protein>
<evidence type="ECO:0000256" key="3">
    <source>
        <dbReference type="ARBA" id="ARBA00022452"/>
    </source>
</evidence>
<evidence type="ECO:0000256" key="2">
    <source>
        <dbReference type="ARBA" id="ARBA00022448"/>
    </source>
</evidence>
<dbReference type="InterPro" id="IPR036942">
    <property type="entry name" value="Beta-barrel_TonB_sf"/>
</dbReference>
<feature type="region of interest" description="Disordered" evidence="10">
    <location>
        <begin position="309"/>
        <end position="328"/>
    </location>
</feature>
<comment type="subcellular location">
    <subcellularLocation>
        <location evidence="1">Cell outer membrane</location>
        <topology evidence="1">Multi-pass membrane protein</topology>
    </subcellularLocation>
</comment>
<evidence type="ECO:0000256" key="5">
    <source>
        <dbReference type="ARBA" id="ARBA00022729"/>
    </source>
</evidence>
<keyword evidence="6" id="KW-0798">TonB box</keyword>
<sequence>MARPWLLGGVIYATFIGQGLLGAEGRRPSQAGSESSQFFARGFELEFGNDFEVDLGGLPLNTPSHVRGPGYLDTALVIPEVVEGFQYARGLYRSTQTAVAGKASMELVAAQREPFFSVTYGGARTDRFARFLWTETLPSRLTYALDITRTERPWDDLLGSARMNAAFRKDGEGRHGPWTFTLLGSDDRTDGGGASPARPWTGGGGPDDARVGDGTWNRRVLLGWRLTTRSGPGSSGQVRVYAGGHHQRIWNNWTYFLRDPVKGDQLEQVDRRAFAGLDSERTRDHGPWTFLAGLQLRADRVTAEVNPTLDRKPVDASPTPRQTATGGLYHGTAHGQATLRMGHGWESFLALRLDLQTNRIRTSTGPWTPQDRSMALGSPRAGISFSPSEGTVFSASAGRGFRVGDAFRDTQPMVRTTSVEVSAQTRPLPPWVASLTLWRLDLETEVLFDPGQNAFTSRGPAHHEGLELYNEVKRGPWRGELAWGWNRAAFKAPAHGLDQVPGAVPLTGYLGLGWKDRGFALEAKVRRTGVRPLTPDGAARASRQDALELRAEVALDRWTFGVEVINAFSLKKFNYEYQYASRFPDGPVVQDLHRKAADPQAIRVEIRRRF</sequence>
<evidence type="ECO:0000256" key="8">
    <source>
        <dbReference type="ARBA" id="ARBA00023170"/>
    </source>
</evidence>
<keyword evidence="9" id="KW-0998">Cell outer membrane</keyword>
<gene>
    <name evidence="12" type="ORF">METEAL_06480</name>
</gene>
<dbReference type="RefSeq" id="WP_316414365.1">
    <property type="nucleotide sequence ID" value="NZ_AP027080.1"/>
</dbReference>
<dbReference type="Pfam" id="PF00593">
    <property type="entry name" value="TonB_dep_Rec_b-barrel"/>
    <property type="match status" value="1"/>
</dbReference>
<proteinExistence type="predicted"/>
<evidence type="ECO:0000256" key="7">
    <source>
        <dbReference type="ARBA" id="ARBA00023136"/>
    </source>
</evidence>
<dbReference type="SUPFAM" id="SSF56935">
    <property type="entry name" value="Porins"/>
    <property type="match status" value="1"/>
</dbReference>